<feature type="compositionally biased region" description="Polar residues" evidence="13">
    <location>
        <begin position="52"/>
        <end position="66"/>
    </location>
</feature>
<comment type="similarity">
    <text evidence="3">Belongs to the krueppel C2H2-type zinc-finger protein family.</text>
</comment>
<feature type="compositionally biased region" description="Basic and acidic residues" evidence="13">
    <location>
        <begin position="355"/>
        <end position="370"/>
    </location>
</feature>
<dbReference type="Pfam" id="PF00096">
    <property type="entry name" value="zf-C2H2"/>
    <property type="match status" value="3"/>
</dbReference>
<dbReference type="InterPro" id="IPR045914">
    <property type="entry name" value="Zn532-like"/>
</dbReference>
<feature type="domain" description="C2H2-type" evidence="14">
    <location>
        <begin position="929"/>
        <end position="956"/>
    </location>
</feature>
<dbReference type="InterPro" id="IPR057356">
    <property type="entry name" value="Znf-C2H2_ZNF592"/>
</dbReference>
<evidence type="ECO:0000256" key="4">
    <source>
        <dbReference type="ARBA" id="ARBA00022723"/>
    </source>
</evidence>
<evidence type="ECO:0000256" key="10">
    <source>
        <dbReference type="ARBA" id="ARBA00023163"/>
    </source>
</evidence>
<dbReference type="PANTHER" id="PTHR47222">
    <property type="entry name" value="ZINC FINGER PROTEIN 532-RELATED"/>
    <property type="match status" value="1"/>
</dbReference>
<evidence type="ECO:0000256" key="1">
    <source>
        <dbReference type="ARBA" id="ARBA00003767"/>
    </source>
</evidence>
<feature type="region of interest" description="Disordered" evidence="13">
    <location>
        <begin position="983"/>
        <end position="1028"/>
    </location>
</feature>
<feature type="compositionally biased region" description="Low complexity" evidence="13">
    <location>
        <begin position="1279"/>
        <end position="1292"/>
    </location>
</feature>
<sequence length="1336" mass="145220">MGDMKTPDFDDLLAAFDIPDIDAKEALQSRPEEERNEEVGTNADVTERESPSGFTSSPAHHSNQPVSVIVKNNVLSESVEEEEEEGGGGEEGCASDNTQVNNSSSSGEDSESQVKLSDLTSGLGPNEAPVELQIVNGLEGSATRAQPQCSPLRSTQNTSEKNEKGAETGSDNNTSDVMDTLKPLLYPQSLTSGGISEPHNITSSCPPSPHSVSLHHPPLSPQNEGTCVLSNTPSSSLPQNGNLKAGIMLSDEDDSEPDLGGPLVIQESPESVMTPFPKFKRRVNLRSDLLGSPEKTTCHVSDPPHLSSSLVSKESKPQLEEEGQPSTPRSPSTATQPPSPRDCLPSVSTSTTLDQVERYPEHVIEERDSPESPPPSETGLLVSNRSTSSDLAQTAGLTRNPKDSHCKEELMESEHSQNDWSEVTEELAEKVETANGESLNEESTGAIATSEDTLSASAEINSSPLRPLKVKIKMPTGSITRTMTGVAPKKGGRTTARTAKGSKPSSDGHNTRSKRGVLQQSKSNAVTSQQDTCATTLDGASTVKGAKLKISCTAVSITKNTALPSVAASSKGSPGGINLHSLGQKTLNNGTALPPPSPLLPPQNSSRPASIVNSTGATISKTQTSLVEAFNKILNNKNLLPTYKPDLVSPLPTEWGLSLPAQGYRCLECGDAFALEQSLARHYDRRSLRIEVTCNHCAKRLAFFNKCSLLLHAREHKERGLIMQCSHLVMKPVSMEQMIGRPEPAALAPSSFLGQFTPNAAPQSHNRKAEELQYCSNKCPECQAQFSSTKEVAEHLQEIKTAQSSPCTDCSPPMLLSNSCFAAAHQRIHQGNPPHVCPECGGTAKQPQFKTHLDETCLHFARRIGYRCSSCLVVFGGLNSVKSHIQQAHCDMFHKCPSCPMAFKSASSIQSHITAQHPTLTEGQTMLIYKCVMCDTVFTHKSLLYSHFDNHLANQKVHVFKCPECTKLFSQRNSLLDHFKTHRTPKVKQELPSSSAVSSSSQPLVKMESSDGEEWMDKPKEKKVKTERMKTPSGWKCLPCQTHYTEREDFITHMAEQHGKILKKFPCNKCESSFTTTSSLRRHIRDKHKILTRGFRCQFCIESKKIFSSRAMLERHVQLRHHMDTISQETVMGGRDEADSSSEHDGSMVARQRRRAAVKAEQDEESTNGPSPVKKRRPSSVPAPSCLPDSGFRCAPCGFTTDDKALFLEHISQHRRSGIEGGGQQCLQCGACFTSTSSLSRHRFIIHKVRDAFADNQELLSAHPAGSPSSSRKHDDKSSQSGSAPASPSLPQGKEEEGSLTCKVCGKQFEKTTDLNTHFRTHGMAFINARNAGKTS</sequence>
<keyword evidence="16" id="KW-1185">Reference proteome</keyword>
<keyword evidence="6 12" id="KW-0863">Zinc-finger</keyword>
<evidence type="ECO:0000256" key="3">
    <source>
        <dbReference type="ARBA" id="ARBA00006991"/>
    </source>
</evidence>
<evidence type="ECO:0000256" key="8">
    <source>
        <dbReference type="ARBA" id="ARBA00023015"/>
    </source>
</evidence>
<dbReference type="InParanoid" id="A0A672Z2L2"/>
<feature type="region of interest" description="Disordered" evidence="13">
    <location>
        <begin position="1261"/>
        <end position="1297"/>
    </location>
</feature>
<feature type="region of interest" description="Disordered" evidence="13">
    <location>
        <begin position="481"/>
        <end position="531"/>
    </location>
</feature>
<evidence type="ECO:0000259" key="14">
    <source>
        <dbReference type="PROSITE" id="PS50157"/>
    </source>
</evidence>
<dbReference type="PROSITE" id="PS50157">
    <property type="entry name" value="ZINC_FINGER_C2H2_2"/>
    <property type="match status" value="6"/>
</dbReference>
<keyword evidence="8" id="KW-0805">Transcription regulation</keyword>
<keyword evidence="4" id="KW-0479">Metal-binding</keyword>
<gene>
    <name evidence="15" type="primary">znf687a</name>
</gene>
<protein>
    <submittedName>
        <fullName evidence="15">Zinc finger protein 687a-like</fullName>
    </submittedName>
</protein>
<reference evidence="15" key="2">
    <citation type="submission" date="2025-08" db="UniProtKB">
        <authorList>
            <consortium name="Ensembl"/>
        </authorList>
    </citation>
    <scope>IDENTIFICATION</scope>
</reference>
<feature type="compositionally biased region" description="Acidic residues" evidence="13">
    <location>
        <begin position="78"/>
        <end position="88"/>
    </location>
</feature>
<feature type="compositionally biased region" description="Polar residues" evidence="13">
    <location>
        <begin position="381"/>
        <end position="397"/>
    </location>
</feature>
<evidence type="ECO:0000256" key="12">
    <source>
        <dbReference type="PROSITE-ProRule" id="PRU00042"/>
    </source>
</evidence>
<feature type="region of interest" description="Disordered" evidence="13">
    <location>
        <begin position="589"/>
        <end position="611"/>
    </location>
</feature>
<feature type="region of interest" description="Disordered" evidence="13">
    <location>
        <begin position="1124"/>
        <end position="1185"/>
    </location>
</feature>
<reference evidence="15" key="3">
    <citation type="submission" date="2025-09" db="UniProtKB">
        <authorList>
            <consortium name="Ensembl"/>
        </authorList>
    </citation>
    <scope>IDENTIFICATION</scope>
</reference>
<keyword evidence="10" id="KW-0804">Transcription</keyword>
<evidence type="ECO:0000313" key="16">
    <source>
        <dbReference type="Proteomes" id="UP000472271"/>
    </source>
</evidence>
<dbReference type="SMART" id="SM00355">
    <property type="entry name" value="ZnF_C2H2"/>
    <property type="match status" value="14"/>
</dbReference>
<accession>A0A672Z2L2</accession>
<feature type="compositionally biased region" description="Basic and acidic residues" evidence="13">
    <location>
        <begin position="1134"/>
        <end position="1146"/>
    </location>
</feature>
<dbReference type="PANTHER" id="PTHR47222:SF2">
    <property type="entry name" value="ZINC FINGER PROTEIN 687"/>
    <property type="match status" value="1"/>
</dbReference>
<dbReference type="GO" id="GO:0003677">
    <property type="term" value="F:DNA binding"/>
    <property type="evidence" value="ECO:0007669"/>
    <property type="project" value="UniProtKB-KW"/>
</dbReference>
<feature type="domain" description="C2H2-type" evidence="14">
    <location>
        <begin position="960"/>
        <end position="987"/>
    </location>
</feature>
<keyword evidence="9" id="KW-0238">DNA-binding</keyword>
<organism evidence="15 16">
    <name type="scientific">Sphaeramia orbicularis</name>
    <name type="common">orbiculate cardinalfish</name>
    <dbReference type="NCBI Taxonomy" id="375764"/>
    <lineage>
        <taxon>Eukaryota</taxon>
        <taxon>Metazoa</taxon>
        <taxon>Chordata</taxon>
        <taxon>Craniata</taxon>
        <taxon>Vertebrata</taxon>
        <taxon>Euteleostomi</taxon>
        <taxon>Actinopterygii</taxon>
        <taxon>Neopterygii</taxon>
        <taxon>Teleostei</taxon>
        <taxon>Neoteleostei</taxon>
        <taxon>Acanthomorphata</taxon>
        <taxon>Gobiaria</taxon>
        <taxon>Kurtiformes</taxon>
        <taxon>Apogonoidei</taxon>
        <taxon>Apogonidae</taxon>
        <taxon>Apogoninae</taxon>
        <taxon>Sphaeramia</taxon>
    </lineage>
</organism>
<dbReference type="Proteomes" id="UP000472271">
    <property type="component" value="Chromosome 16"/>
</dbReference>
<dbReference type="OrthoDB" id="7312725at2759"/>
<dbReference type="GO" id="GO:0005634">
    <property type="term" value="C:nucleus"/>
    <property type="evidence" value="ECO:0007669"/>
    <property type="project" value="UniProtKB-SubCell"/>
</dbReference>
<dbReference type="Pfam" id="PF16622">
    <property type="entry name" value="zf-C2H2_11"/>
    <property type="match status" value="1"/>
</dbReference>
<feature type="domain" description="C2H2-type" evidence="14">
    <location>
        <begin position="1300"/>
        <end position="1322"/>
    </location>
</feature>
<dbReference type="InterPro" id="IPR036236">
    <property type="entry name" value="Znf_C2H2_sf"/>
</dbReference>
<evidence type="ECO:0000256" key="2">
    <source>
        <dbReference type="ARBA" id="ARBA00004123"/>
    </source>
</evidence>
<evidence type="ECO:0000256" key="11">
    <source>
        <dbReference type="ARBA" id="ARBA00023242"/>
    </source>
</evidence>
<feature type="compositionally biased region" description="Basic and acidic residues" evidence="13">
    <location>
        <begin position="400"/>
        <end position="417"/>
    </location>
</feature>
<keyword evidence="5" id="KW-0677">Repeat</keyword>
<feature type="compositionally biased region" description="Basic and acidic residues" evidence="13">
    <location>
        <begin position="1015"/>
        <end position="1028"/>
    </location>
</feature>
<evidence type="ECO:0000256" key="9">
    <source>
        <dbReference type="ARBA" id="ARBA00023125"/>
    </source>
</evidence>
<feature type="domain" description="C2H2-type" evidence="14">
    <location>
        <begin position="664"/>
        <end position="682"/>
    </location>
</feature>
<evidence type="ECO:0000256" key="7">
    <source>
        <dbReference type="ARBA" id="ARBA00022833"/>
    </source>
</evidence>
<evidence type="ECO:0000313" key="15">
    <source>
        <dbReference type="Ensembl" id="ENSSORP00005010954.1"/>
    </source>
</evidence>
<dbReference type="GO" id="GO:0008270">
    <property type="term" value="F:zinc ion binding"/>
    <property type="evidence" value="ECO:0007669"/>
    <property type="project" value="UniProtKB-KW"/>
</dbReference>
<evidence type="ECO:0000256" key="13">
    <source>
        <dbReference type="SAM" id="MobiDB-lite"/>
    </source>
</evidence>
<feature type="region of interest" description="Disordered" evidence="13">
    <location>
        <begin position="1"/>
        <end position="450"/>
    </location>
</feature>
<dbReference type="InterPro" id="IPR013087">
    <property type="entry name" value="Znf_C2H2_type"/>
</dbReference>
<keyword evidence="7" id="KW-0862">Zinc</keyword>
<feature type="domain" description="C2H2-type" evidence="14">
    <location>
        <begin position="1224"/>
        <end position="1252"/>
    </location>
</feature>
<dbReference type="PROSITE" id="PS00028">
    <property type="entry name" value="ZINC_FINGER_C2H2_1"/>
    <property type="match status" value="7"/>
</dbReference>
<dbReference type="InterPro" id="IPR041697">
    <property type="entry name" value="Znf-C2H2_11"/>
</dbReference>
<feature type="compositionally biased region" description="Polar residues" evidence="13">
    <location>
        <begin position="222"/>
        <end position="242"/>
    </location>
</feature>
<dbReference type="Ensembl" id="ENSSORT00005011328.1">
    <property type="protein sequence ID" value="ENSSORP00005010954.1"/>
    <property type="gene ID" value="ENSSORG00005005930.1"/>
</dbReference>
<name>A0A672Z2L2_9TELE</name>
<feature type="compositionally biased region" description="Basic and acidic residues" evidence="13">
    <location>
        <begin position="21"/>
        <end position="33"/>
    </location>
</feature>
<feature type="compositionally biased region" description="Polar residues" evidence="13">
    <location>
        <begin position="188"/>
        <end position="202"/>
    </location>
</feature>
<comment type="subcellular location">
    <subcellularLocation>
        <location evidence="2">Nucleus</location>
    </subcellularLocation>
</comment>
<reference evidence="15" key="1">
    <citation type="submission" date="2019-06" db="EMBL/GenBank/DDBJ databases">
        <authorList>
            <consortium name="Wellcome Sanger Institute Data Sharing"/>
        </authorList>
    </citation>
    <scope>NUCLEOTIDE SEQUENCE [LARGE SCALE GENOMIC DNA]</scope>
</reference>
<dbReference type="Gene3D" id="3.30.160.60">
    <property type="entry name" value="Classic Zinc Finger"/>
    <property type="match status" value="6"/>
</dbReference>
<evidence type="ECO:0000256" key="5">
    <source>
        <dbReference type="ARBA" id="ARBA00022737"/>
    </source>
</evidence>
<feature type="compositionally biased region" description="Polar residues" evidence="13">
    <location>
        <begin position="324"/>
        <end position="336"/>
    </location>
</feature>
<proteinExistence type="inferred from homology"/>
<feature type="compositionally biased region" description="Polar residues" evidence="13">
    <location>
        <begin position="518"/>
        <end position="531"/>
    </location>
</feature>
<feature type="compositionally biased region" description="Polar residues" evidence="13">
    <location>
        <begin position="435"/>
        <end position="450"/>
    </location>
</feature>
<evidence type="ECO:0000256" key="6">
    <source>
        <dbReference type="ARBA" id="ARBA00022771"/>
    </source>
</evidence>
<keyword evidence="11" id="KW-0539">Nucleus</keyword>
<feature type="compositionally biased region" description="Polar residues" evidence="13">
    <location>
        <begin position="143"/>
        <end position="159"/>
    </location>
</feature>
<dbReference type="SUPFAM" id="SSF57667">
    <property type="entry name" value="beta-beta-alpha zinc fingers"/>
    <property type="match status" value="3"/>
</dbReference>
<feature type="domain" description="C2H2-type" evidence="14">
    <location>
        <begin position="1065"/>
        <end position="1088"/>
    </location>
</feature>
<dbReference type="Pfam" id="PF25412">
    <property type="entry name" value="zf-C2H2_ZNF592"/>
    <property type="match status" value="1"/>
</dbReference>
<comment type="function">
    <text evidence="1">May be involved in transcriptional regulation.</text>
</comment>